<keyword evidence="5" id="KW-0460">Magnesium</keyword>
<evidence type="ECO:0000256" key="5">
    <source>
        <dbReference type="ARBA" id="ARBA00022842"/>
    </source>
</evidence>
<reference evidence="8 9" key="1">
    <citation type="journal article" date="2015" name="Nature">
        <title>rRNA introns, odd ribosomes, and small enigmatic genomes across a large radiation of phyla.</title>
        <authorList>
            <person name="Brown C.T."/>
            <person name="Hug L.A."/>
            <person name="Thomas B.C."/>
            <person name="Sharon I."/>
            <person name="Castelle C.J."/>
            <person name="Singh A."/>
            <person name="Wilkins M.J."/>
            <person name="Williams K.H."/>
            <person name="Banfield J.F."/>
        </authorList>
    </citation>
    <scope>NUCLEOTIDE SEQUENCE [LARGE SCALE GENOMIC DNA]</scope>
</reference>
<evidence type="ECO:0000256" key="3">
    <source>
        <dbReference type="ARBA" id="ARBA00022679"/>
    </source>
</evidence>
<keyword evidence="6" id="KW-0414">Isoprene biosynthesis</keyword>
<dbReference type="SFLD" id="SFLDS00005">
    <property type="entry name" value="Isoprenoid_Synthase_Type_I"/>
    <property type="match status" value="1"/>
</dbReference>
<dbReference type="EMBL" id="LCIY01000012">
    <property type="protein sequence ID" value="KKT67158.1"/>
    <property type="molecule type" value="Genomic_DNA"/>
</dbReference>
<dbReference type="GO" id="GO:0008299">
    <property type="term" value="P:isoprenoid biosynthetic process"/>
    <property type="evidence" value="ECO:0007669"/>
    <property type="project" value="UniProtKB-KW"/>
</dbReference>
<dbReference type="Pfam" id="PF00348">
    <property type="entry name" value="polyprenyl_synt"/>
    <property type="match status" value="1"/>
</dbReference>
<evidence type="ECO:0000256" key="2">
    <source>
        <dbReference type="ARBA" id="ARBA00006706"/>
    </source>
</evidence>
<evidence type="ECO:0000313" key="9">
    <source>
        <dbReference type="Proteomes" id="UP000034826"/>
    </source>
</evidence>
<sequence>MASGLVSFFKKPIIGILPVMASVNPLSMNAENYLKAYSQKANKFLDSFFLKKKALAQKIDPDLGKILQVFLDSSKGGKRARGALTVLGYESSGGKNFEAILPVSCGIEMFHNFLLIHDDIIDKDRLRRGKPTVHTIYAQKRGEHYGNSKAIIIGDVGAFLAYELLLSSDFSKERTLEAVAKLNEFLLKTGYGQLLDIDYDFKKQISWEEILKVRTYKTAYYTIVMPLTVGAILAGASKSVLSAIESYGIPVGIAFQLVDDILGVFGSTGKTGKSNLSDIRDGKKTFLYAKALELLGAPEKKFLKKWYGAGDIGEKQTREIKKIIVSSGALDYSKKLAEKLVMEGKKYVPKITMDKKYQKVLESLADFMITRES</sequence>
<accession>A0A0G1J747</accession>
<dbReference type="GO" id="GO:0004659">
    <property type="term" value="F:prenyltransferase activity"/>
    <property type="evidence" value="ECO:0007669"/>
    <property type="project" value="InterPro"/>
</dbReference>
<evidence type="ECO:0000313" key="8">
    <source>
        <dbReference type="EMBL" id="KKT67158.1"/>
    </source>
</evidence>
<comment type="cofactor">
    <cofactor evidence="1">
        <name>Mg(2+)</name>
        <dbReference type="ChEBI" id="CHEBI:18420"/>
    </cofactor>
</comment>
<dbReference type="PANTHER" id="PTHR43281">
    <property type="entry name" value="FARNESYL DIPHOSPHATE SYNTHASE"/>
    <property type="match status" value="1"/>
</dbReference>
<dbReference type="GO" id="GO:0046872">
    <property type="term" value="F:metal ion binding"/>
    <property type="evidence" value="ECO:0007669"/>
    <property type="project" value="UniProtKB-KW"/>
</dbReference>
<comment type="similarity">
    <text evidence="2 7">Belongs to the FPP/GGPP synthase family.</text>
</comment>
<name>A0A0G1J747_9BACT</name>
<dbReference type="CDD" id="cd00685">
    <property type="entry name" value="Trans_IPPS_HT"/>
    <property type="match status" value="1"/>
</dbReference>
<keyword evidence="3 7" id="KW-0808">Transferase</keyword>
<evidence type="ECO:0000256" key="1">
    <source>
        <dbReference type="ARBA" id="ARBA00001946"/>
    </source>
</evidence>
<proteinExistence type="inferred from homology"/>
<dbReference type="PANTHER" id="PTHR43281:SF1">
    <property type="entry name" value="FARNESYL DIPHOSPHATE SYNTHASE"/>
    <property type="match status" value="1"/>
</dbReference>
<dbReference type="Gene3D" id="1.10.600.10">
    <property type="entry name" value="Farnesyl Diphosphate Synthase"/>
    <property type="match status" value="1"/>
</dbReference>
<evidence type="ECO:0000256" key="7">
    <source>
        <dbReference type="RuleBase" id="RU004466"/>
    </source>
</evidence>
<dbReference type="AlphaFoldDB" id="A0A0G1J747"/>
<evidence type="ECO:0000256" key="6">
    <source>
        <dbReference type="ARBA" id="ARBA00023229"/>
    </source>
</evidence>
<dbReference type="SUPFAM" id="SSF48576">
    <property type="entry name" value="Terpenoid synthases"/>
    <property type="match status" value="1"/>
</dbReference>
<organism evidence="8 9">
    <name type="scientific">Candidatus Woesebacteria bacterium GW2011_GWA2_44_33</name>
    <dbReference type="NCBI Taxonomy" id="1618564"/>
    <lineage>
        <taxon>Bacteria</taxon>
        <taxon>Candidatus Woeseibacteriota</taxon>
    </lineage>
</organism>
<dbReference type="Proteomes" id="UP000034826">
    <property type="component" value="Unassembled WGS sequence"/>
</dbReference>
<dbReference type="SFLD" id="SFLDG01017">
    <property type="entry name" value="Polyprenyl_Transferase_Like"/>
    <property type="match status" value="1"/>
</dbReference>
<comment type="caution">
    <text evidence="8">The sequence shown here is derived from an EMBL/GenBank/DDBJ whole genome shotgun (WGS) entry which is preliminary data.</text>
</comment>
<dbReference type="PROSITE" id="PS00723">
    <property type="entry name" value="POLYPRENYL_SYNTHASE_1"/>
    <property type="match status" value="1"/>
</dbReference>
<gene>
    <name evidence="8" type="ORF">UW60_C0012G0044</name>
</gene>
<keyword evidence="4" id="KW-0479">Metal-binding</keyword>
<protein>
    <submittedName>
        <fullName evidence="8">Polyprenyl synthetase superfamily</fullName>
    </submittedName>
</protein>
<dbReference type="InterPro" id="IPR033749">
    <property type="entry name" value="Polyprenyl_synt_CS"/>
</dbReference>
<dbReference type="InterPro" id="IPR008949">
    <property type="entry name" value="Isoprenoid_synthase_dom_sf"/>
</dbReference>
<dbReference type="InterPro" id="IPR000092">
    <property type="entry name" value="Polyprenyl_synt"/>
</dbReference>
<evidence type="ECO:0000256" key="4">
    <source>
        <dbReference type="ARBA" id="ARBA00022723"/>
    </source>
</evidence>
<dbReference type="PROSITE" id="PS00444">
    <property type="entry name" value="POLYPRENYL_SYNTHASE_2"/>
    <property type="match status" value="1"/>
</dbReference>